<reference evidence="4 5" key="1">
    <citation type="submission" date="2024-06" db="EMBL/GenBank/DDBJ databases">
        <title>Genomic Encyclopedia of Type Strains, Phase IV (KMG-IV): sequencing the most valuable type-strain genomes for metagenomic binning, comparative biology and taxonomic classification.</title>
        <authorList>
            <person name="Goeker M."/>
        </authorList>
    </citation>
    <scope>NUCLEOTIDE SEQUENCE [LARGE SCALE GENOMIC DNA]</scope>
    <source>
        <strain evidence="4 5">DSM 23650</strain>
    </source>
</reference>
<evidence type="ECO:0000256" key="1">
    <source>
        <dbReference type="SAM" id="Coils"/>
    </source>
</evidence>
<accession>A0ABV2FLI4</accession>
<keyword evidence="3" id="KW-1133">Transmembrane helix</keyword>
<feature type="region of interest" description="Disordered" evidence="2">
    <location>
        <begin position="746"/>
        <end position="784"/>
    </location>
</feature>
<feature type="region of interest" description="Disordered" evidence="2">
    <location>
        <begin position="646"/>
        <end position="670"/>
    </location>
</feature>
<gene>
    <name evidence="4" type="ORF">ABID39_000120</name>
</gene>
<evidence type="ECO:0000313" key="5">
    <source>
        <dbReference type="Proteomes" id="UP001549112"/>
    </source>
</evidence>
<feature type="transmembrane region" description="Helical" evidence="3">
    <location>
        <begin position="6"/>
        <end position="25"/>
    </location>
</feature>
<feature type="compositionally biased region" description="Polar residues" evidence="2">
    <location>
        <begin position="544"/>
        <end position="559"/>
    </location>
</feature>
<feature type="compositionally biased region" description="Basic and acidic residues" evidence="2">
    <location>
        <begin position="646"/>
        <end position="663"/>
    </location>
</feature>
<proteinExistence type="predicted"/>
<keyword evidence="3" id="KW-0472">Membrane</keyword>
<feature type="transmembrane region" description="Helical" evidence="3">
    <location>
        <begin position="62"/>
        <end position="84"/>
    </location>
</feature>
<keyword evidence="1" id="KW-0175">Coiled coil</keyword>
<comment type="caution">
    <text evidence="4">The sequence shown here is derived from an EMBL/GenBank/DDBJ whole genome shotgun (WGS) entry which is preliminary data.</text>
</comment>
<feature type="transmembrane region" description="Helical" evidence="3">
    <location>
        <begin position="37"/>
        <end position="56"/>
    </location>
</feature>
<keyword evidence="3" id="KW-0812">Transmembrane</keyword>
<dbReference type="Proteomes" id="UP001549112">
    <property type="component" value="Unassembled WGS sequence"/>
</dbReference>
<dbReference type="NCBIfam" id="TIGR02302">
    <property type="entry name" value="aProt_lowcomp"/>
    <property type="match status" value="1"/>
</dbReference>
<organism evidence="4 5">
    <name type="scientific">Bartonella japonica</name>
    <dbReference type="NCBI Taxonomy" id="357761"/>
    <lineage>
        <taxon>Bacteria</taxon>
        <taxon>Pseudomonadati</taxon>
        <taxon>Pseudomonadota</taxon>
        <taxon>Alphaproteobacteria</taxon>
        <taxon>Hyphomicrobiales</taxon>
        <taxon>Bartonellaceae</taxon>
        <taxon>Bartonella</taxon>
    </lineage>
</organism>
<protein>
    <submittedName>
        <fullName evidence="4">Uncharacterized protein (TIGR02302 family)</fullName>
    </submittedName>
</protein>
<feature type="transmembrane region" description="Helical" evidence="3">
    <location>
        <begin position="154"/>
        <end position="173"/>
    </location>
</feature>
<dbReference type="EMBL" id="JBEPLT010000001">
    <property type="protein sequence ID" value="MET3559450.1"/>
    <property type="molecule type" value="Genomic_DNA"/>
</dbReference>
<keyword evidence="5" id="KW-1185">Reference proteome</keyword>
<sequence>MKNENIGSFSMIKLLCVRILTWFILSFERIWIRLLPFLLVLSIFCSLSWFGVFGLLGYWTHLLLLVFFLFTSVGSLFFLIRFRFPTMREVNQRLERANGLKNQPLSVQTDCLYVEDNEDFRAIVWREHKRRMAKQLYHLKTGFFSLNSADYDPFALRAVCVLFCVCAFSFSFGSSGGRLADAFDLRPMVDEATMRIDAWVTPPAYTGVAPLYLTKDEKTWLTVPEGSNLVVRVVNGAGVKVKAISKENAHEVLFSKKNEKTALNDPVVQFETHLKDSIGLFVSSRRKKQQWNLKVIKDQPPTIHWVEKPGRVLTGSLEIQYELNDDYGVTKAFVEIEPFLSQHTNASSLYKAPEIKLLLPRGGKGKMRTVQDVSVHPWAGSEVKITLVAEDGAGQQGRSKTFVMTLPQRIFSNPVARAVIELRRLLALDASAQQRVLDMLSALLVRPKDGLQNFTHFLVLQSAWTRLSMVETEDDLRGIVDYLWQIALGIEDNQLESVQKNLKQAQTALRDALRYGAPAAEIERLTADLRQAMDAYINALAESTQDTGKVQSKNTGKAQSDSHSDLSNDSLEKKLDLIEEMAKMGSSVAAEQLLAEIEQTLDHLQFKKSNQNGEKGESQSEKMKEQMDQLGDFLRRQQEILNETHQLETKQRHGEDIPEEQRQTLKKRQAELQSELSALEKELLTQGVGPNDAFEKAKEKMSSAEDALNQGNNQMSIQNQSDALESLRKGAQNILEKMREMLKETGDNQNAASGAKDPLGRPLSSQTDQKEQDSKIIPQESDQMRARQILEEIRKRLGKERIPEVEKNYLERLLNFN</sequence>
<evidence type="ECO:0000313" key="4">
    <source>
        <dbReference type="EMBL" id="MET3559450.1"/>
    </source>
</evidence>
<evidence type="ECO:0000256" key="3">
    <source>
        <dbReference type="SAM" id="Phobius"/>
    </source>
</evidence>
<dbReference type="Pfam" id="PF13779">
    <property type="entry name" value="DUF4175"/>
    <property type="match status" value="1"/>
</dbReference>
<evidence type="ECO:0000256" key="2">
    <source>
        <dbReference type="SAM" id="MobiDB-lite"/>
    </source>
</evidence>
<feature type="region of interest" description="Disordered" evidence="2">
    <location>
        <begin position="544"/>
        <end position="568"/>
    </location>
</feature>
<name>A0ABV2FLI4_9HYPH</name>
<dbReference type="InterPro" id="IPR012683">
    <property type="entry name" value="CHP02302_TM"/>
</dbReference>
<feature type="coiled-coil region" evidence="1">
    <location>
        <begin position="488"/>
        <end position="542"/>
    </location>
</feature>
<dbReference type="RefSeq" id="WP_354184989.1">
    <property type="nucleotide sequence ID" value="NZ_JBEPLT010000001.1"/>
</dbReference>